<evidence type="ECO:0000256" key="14">
    <source>
        <dbReference type="ARBA" id="ARBA00023204"/>
    </source>
</evidence>
<comment type="cofactor">
    <cofactor evidence="2">
        <name>Zn(2+)</name>
        <dbReference type="ChEBI" id="CHEBI:29105"/>
    </cofactor>
</comment>
<dbReference type="PROSITE" id="PS51068">
    <property type="entry name" value="FPG_CAT"/>
    <property type="match status" value="1"/>
</dbReference>
<dbReference type="GO" id="GO:0003684">
    <property type="term" value="F:damaged DNA binding"/>
    <property type="evidence" value="ECO:0007669"/>
    <property type="project" value="InterPro"/>
</dbReference>
<evidence type="ECO:0000256" key="2">
    <source>
        <dbReference type="ARBA" id="ARBA00001947"/>
    </source>
</evidence>
<comment type="similarity">
    <text evidence="3">Belongs to the FPG family.</text>
</comment>
<dbReference type="Pfam" id="PF06831">
    <property type="entry name" value="H2TH"/>
    <property type="match status" value="1"/>
</dbReference>
<keyword evidence="15 23" id="KW-0456">Lyase</keyword>
<keyword evidence="10 20" id="KW-0863">Zinc-finger</keyword>
<dbReference type="AlphaFoldDB" id="A0A1T4S4H5"/>
<accession>A0A1T4S4H5</accession>
<dbReference type="PROSITE" id="PS01242">
    <property type="entry name" value="ZF_FPG_1"/>
    <property type="match status" value="1"/>
</dbReference>
<evidence type="ECO:0000256" key="17">
    <source>
        <dbReference type="ARBA" id="ARBA00023295"/>
    </source>
</evidence>
<dbReference type="InterPro" id="IPR012319">
    <property type="entry name" value="FPG_cat"/>
</dbReference>
<evidence type="ECO:0000259" key="22">
    <source>
        <dbReference type="PROSITE" id="PS51068"/>
    </source>
</evidence>
<dbReference type="Gene3D" id="1.10.8.50">
    <property type="match status" value="1"/>
</dbReference>
<evidence type="ECO:0000256" key="8">
    <source>
        <dbReference type="ARBA" id="ARBA00022723"/>
    </source>
</evidence>
<dbReference type="InterPro" id="IPR000214">
    <property type="entry name" value="Znf_DNA_glyclase/AP_lyase"/>
</dbReference>
<dbReference type="Pfam" id="PF06827">
    <property type="entry name" value="zf-FPG_IleRS"/>
    <property type="match status" value="1"/>
</dbReference>
<dbReference type="SUPFAM" id="SSF57716">
    <property type="entry name" value="Glucocorticoid receptor-like (DNA-binding domain)"/>
    <property type="match status" value="1"/>
</dbReference>
<dbReference type="InterPro" id="IPR010979">
    <property type="entry name" value="Ribosomal_uS13-like_H2TH"/>
</dbReference>
<evidence type="ECO:0000256" key="13">
    <source>
        <dbReference type="ARBA" id="ARBA00023125"/>
    </source>
</evidence>
<protein>
    <recommendedName>
        <fullName evidence="7">Formamidopyrimidine-DNA glycosylase</fullName>
        <ecNumber evidence="5">3.2.2.23</ecNumber>
        <ecNumber evidence="6">4.2.99.18</ecNumber>
    </recommendedName>
    <alternativeName>
        <fullName evidence="18">DNA-(apurinic or apyrimidinic site) lyase MutM</fullName>
    </alternativeName>
</protein>
<evidence type="ECO:0000256" key="7">
    <source>
        <dbReference type="ARBA" id="ARBA00016240"/>
    </source>
</evidence>
<evidence type="ECO:0000256" key="20">
    <source>
        <dbReference type="PROSITE-ProRule" id="PRU00391"/>
    </source>
</evidence>
<dbReference type="InterPro" id="IPR035937">
    <property type="entry name" value="FPG_N"/>
</dbReference>
<comment type="catalytic activity">
    <reaction evidence="1">
        <text>Hydrolysis of DNA containing ring-opened 7-methylguanine residues, releasing 2,6-diamino-4-hydroxy-5-(N-methyl)formamidopyrimidine.</text>
        <dbReference type="EC" id="3.2.2.23"/>
    </reaction>
</comment>
<keyword evidence="12" id="KW-0862">Zinc</keyword>
<evidence type="ECO:0000256" key="11">
    <source>
        <dbReference type="ARBA" id="ARBA00022801"/>
    </source>
</evidence>
<dbReference type="EC" id="3.2.2.23" evidence="5"/>
<evidence type="ECO:0000256" key="1">
    <source>
        <dbReference type="ARBA" id="ARBA00001668"/>
    </source>
</evidence>
<dbReference type="FunFam" id="1.10.8.50:FF:000003">
    <property type="entry name" value="Formamidopyrimidine-DNA glycosylase"/>
    <property type="match status" value="1"/>
</dbReference>
<comment type="catalytic activity">
    <reaction evidence="19">
        <text>2'-deoxyribonucleotide-(2'-deoxyribose 5'-phosphate)-2'-deoxyribonucleotide-DNA = a 3'-end 2'-deoxyribonucleotide-(2,3-dehydro-2,3-deoxyribose 5'-phosphate)-DNA + a 5'-end 5'-phospho-2'-deoxyribonucleoside-DNA + H(+)</text>
        <dbReference type="Rhea" id="RHEA:66592"/>
        <dbReference type="Rhea" id="RHEA-COMP:13180"/>
        <dbReference type="Rhea" id="RHEA-COMP:16897"/>
        <dbReference type="Rhea" id="RHEA-COMP:17067"/>
        <dbReference type="ChEBI" id="CHEBI:15378"/>
        <dbReference type="ChEBI" id="CHEBI:136412"/>
        <dbReference type="ChEBI" id="CHEBI:157695"/>
        <dbReference type="ChEBI" id="CHEBI:167181"/>
        <dbReference type="EC" id="4.2.99.18"/>
    </reaction>
</comment>
<dbReference type="SMART" id="SM01232">
    <property type="entry name" value="H2TH"/>
    <property type="match status" value="1"/>
</dbReference>
<gene>
    <name evidence="23" type="ORF">SAMN02745119_03252</name>
</gene>
<evidence type="ECO:0000256" key="9">
    <source>
        <dbReference type="ARBA" id="ARBA00022763"/>
    </source>
</evidence>
<dbReference type="Proteomes" id="UP000190102">
    <property type="component" value="Unassembled WGS sequence"/>
</dbReference>
<evidence type="ECO:0000313" key="24">
    <source>
        <dbReference type="Proteomes" id="UP000190102"/>
    </source>
</evidence>
<dbReference type="InterPro" id="IPR015887">
    <property type="entry name" value="DNA_glyclase_Znf_dom_DNA_BS"/>
</dbReference>
<evidence type="ECO:0000256" key="5">
    <source>
        <dbReference type="ARBA" id="ARBA00012024"/>
    </source>
</evidence>
<dbReference type="Pfam" id="PF01149">
    <property type="entry name" value="Fapy_DNA_glyco"/>
    <property type="match status" value="1"/>
</dbReference>
<evidence type="ECO:0000256" key="19">
    <source>
        <dbReference type="ARBA" id="ARBA00044632"/>
    </source>
</evidence>
<feature type="domain" description="FPG-type" evidence="21">
    <location>
        <begin position="235"/>
        <end position="269"/>
    </location>
</feature>
<dbReference type="PANTHER" id="PTHR22993:SF9">
    <property type="entry name" value="FORMAMIDOPYRIMIDINE-DNA GLYCOSYLASE"/>
    <property type="match status" value="1"/>
</dbReference>
<keyword evidence="13" id="KW-0238">DNA-binding</keyword>
<dbReference type="RefSeq" id="WP_078791506.1">
    <property type="nucleotide sequence ID" value="NZ_FUWR01000030.1"/>
</dbReference>
<evidence type="ECO:0000256" key="6">
    <source>
        <dbReference type="ARBA" id="ARBA00012720"/>
    </source>
</evidence>
<organism evidence="23 24">
    <name type="scientific">Trichlorobacter thiogenes</name>
    <dbReference type="NCBI Taxonomy" id="115783"/>
    <lineage>
        <taxon>Bacteria</taxon>
        <taxon>Pseudomonadati</taxon>
        <taxon>Thermodesulfobacteriota</taxon>
        <taxon>Desulfuromonadia</taxon>
        <taxon>Geobacterales</taxon>
        <taxon>Geobacteraceae</taxon>
        <taxon>Trichlorobacter</taxon>
    </lineage>
</organism>
<evidence type="ECO:0000256" key="3">
    <source>
        <dbReference type="ARBA" id="ARBA00009409"/>
    </source>
</evidence>
<evidence type="ECO:0000313" key="23">
    <source>
        <dbReference type="EMBL" id="SKA23123.1"/>
    </source>
</evidence>
<evidence type="ECO:0000259" key="21">
    <source>
        <dbReference type="PROSITE" id="PS51066"/>
    </source>
</evidence>
<dbReference type="InterPro" id="IPR020629">
    <property type="entry name" value="FPG_Glyclase"/>
</dbReference>
<dbReference type="EC" id="4.2.99.18" evidence="6"/>
<dbReference type="PANTHER" id="PTHR22993">
    <property type="entry name" value="FORMAMIDOPYRIMIDINE-DNA GLYCOSYLASE"/>
    <property type="match status" value="1"/>
</dbReference>
<keyword evidence="8" id="KW-0479">Metal-binding</keyword>
<dbReference type="InterPro" id="IPR015886">
    <property type="entry name" value="H2TH_FPG"/>
</dbReference>
<dbReference type="SMART" id="SM00898">
    <property type="entry name" value="Fapy_DNA_glyco"/>
    <property type="match status" value="1"/>
</dbReference>
<dbReference type="GO" id="GO:0034039">
    <property type="term" value="F:8-oxo-7,8-dihydroguanine DNA N-glycosylase activity"/>
    <property type="evidence" value="ECO:0007669"/>
    <property type="project" value="TreeGrafter"/>
</dbReference>
<dbReference type="SUPFAM" id="SSF46946">
    <property type="entry name" value="S13-like H2TH domain"/>
    <property type="match status" value="1"/>
</dbReference>
<keyword evidence="16" id="KW-0511">Multifunctional enzyme</keyword>
<dbReference type="STRING" id="115783.SAMN02745119_03252"/>
<dbReference type="CDD" id="cd08966">
    <property type="entry name" value="EcFpg-like_N"/>
    <property type="match status" value="1"/>
</dbReference>
<evidence type="ECO:0000256" key="15">
    <source>
        <dbReference type="ARBA" id="ARBA00023239"/>
    </source>
</evidence>
<evidence type="ECO:0000256" key="16">
    <source>
        <dbReference type="ARBA" id="ARBA00023268"/>
    </source>
</evidence>
<dbReference type="GO" id="GO:0008270">
    <property type="term" value="F:zinc ion binding"/>
    <property type="evidence" value="ECO:0007669"/>
    <property type="project" value="UniProtKB-KW"/>
</dbReference>
<dbReference type="SUPFAM" id="SSF81624">
    <property type="entry name" value="N-terminal domain of MutM-like DNA repair proteins"/>
    <property type="match status" value="1"/>
</dbReference>
<name>A0A1T4S4H5_9BACT</name>
<evidence type="ECO:0000256" key="18">
    <source>
        <dbReference type="ARBA" id="ARBA00030638"/>
    </source>
</evidence>
<evidence type="ECO:0000256" key="4">
    <source>
        <dbReference type="ARBA" id="ARBA00011245"/>
    </source>
</evidence>
<proteinExistence type="inferred from homology"/>
<evidence type="ECO:0000256" key="12">
    <source>
        <dbReference type="ARBA" id="ARBA00022833"/>
    </source>
</evidence>
<dbReference type="InterPro" id="IPR010663">
    <property type="entry name" value="Znf_FPG/IleRS"/>
</dbReference>
<keyword evidence="24" id="KW-1185">Reference proteome</keyword>
<reference evidence="24" key="1">
    <citation type="submission" date="2017-02" db="EMBL/GenBank/DDBJ databases">
        <authorList>
            <person name="Varghese N."/>
            <person name="Submissions S."/>
        </authorList>
    </citation>
    <scope>NUCLEOTIDE SEQUENCE [LARGE SCALE GENOMIC DNA]</scope>
    <source>
        <strain evidence="24">ATCC BAA-34</strain>
    </source>
</reference>
<dbReference type="NCBIfam" id="TIGR00577">
    <property type="entry name" value="fpg"/>
    <property type="match status" value="1"/>
</dbReference>
<keyword evidence="11" id="KW-0378">Hydrolase</keyword>
<feature type="domain" description="Formamidopyrimidine-DNA glycosylase catalytic" evidence="22">
    <location>
        <begin position="2"/>
        <end position="122"/>
    </location>
</feature>
<dbReference type="Gene3D" id="3.20.190.10">
    <property type="entry name" value="MutM-like, N-terminal"/>
    <property type="match status" value="1"/>
</dbReference>
<sequence>MPELPEVESVLQCLTTSTPSLIGRQVCSVRILRNSVVDGDARSIAETLTGTVCSDVLRHGKYLFFKFQDPHSTKQSWVALHLRMTGRLFLVPQQLAEDRHTRFVVLLDQGFALRFDDPRAFGRVWLVEDPCEVTEKLGPDALLIQRKPFLDRLDGLRRQLKPLLLDQSFVAGVGNIYADETLFRAKLHPLKLSSDLTTEETNRLYDALHGVITQAVRAKGANIDGVFEAGSFPVAVYGRGGKPCSDCGTLVVKERLGQRGTHFCPICQSL</sequence>
<dbReference type="PROSITE" id="PS51066">
    <property type="entry name" value="ZF_FPG_2"/>
    <property type="match status" value="1"/>
</dbReference>
<dbReference type="GO" id="GO:0006284">
    <property type="term" value="P:base-excision repair"/>
    <property type="evidence" value="ECO:0007669"/>
    <property type="project" value="InterPro"/>
</dbReference>
<keyword evidence="17" id="KW-0326">Glycosidase</keyword>
<keyword evidence="14" id="KW-0234">DNA repair</keyword>
<dbReference type="GO" id="GO:0140078">
    <property type="term" value="F:class I DNA-(apurinic or apyrimidinic site) endonuclease activity"/>
    <property type="evidence" value="ECO:0007669"/>
    <property type="project" value="UniProtKB-EC"/>
</dbReference>
<comment type="subunit">
    <text evidence="4">Monomer.</text>
</comment>
<dbReference type="NCBIfam" id="NF002211">
    <property type="entry name" value="PRK01103.1"/>
    <property type="match status" value="1"/>
</dbReference>
<evidence type="ECO:0000256" key="10">
    <source>
        <dbReference type="ARBA" id="ARBA00022771"/>
    </source>
</evidence>
<keyword evidence="9" id="KW-0227">DNA damage</keyword>
<dbReference type="EMBL" id="FUWR01000030">
    <property type="protein sequence ID" value="SKA23123.1"/>
    <property type="molecule type" value="Genomic_DNA"/>
</dbReference>
<dbReference type="OrthoDB" id="9800855at2"/>